<protein>
    <submittedName>
        <fullName evidence="2">Divergent polysaccharide deacetylase family protein</fullName>
    </submittedName>
</protein>
<sequence length="378" mass="40765">MPSTVNALLSAWATSLILVVGGILLMEAVYTPPEHAPVAHDSAQQPQGNNTSHDTPAATAHENDAHEQPPRHEEPDTQMPDAGNTYSDLPAPGQPANNSSMVDFSEFDHVIPATALPELLEDNTIGLLPKISDDGRKPFDVYAAARPRDDTSPRIALMVTGLGMKSNITKHALANLPKAVSLAFSPYASNLNMWGEQARRSGHEVFLTIPMEPVNYPQNDPGSLSLLTSMSSRENVNMLRSSLIRLTGYVGIVNDMGSRFTAASESMSPVLDELKLRGLMFVDSKTTPYTRGATMAKAIGVPTAINNEYLDEDLAQEQIMEALDKLEKRAQAQGAAMGIGRPYPVTIEAIQTWSEGLKAKGFILVPVTAVANMQALPR</sequence>
<evidence type="ECO:0000313" key="2">
    <source>
        <dbReference type="EMBL" id="MFC3052734.1"/>
    </source>
</evidence>
<dbReference type="SUPFAM" id="SSF88713">
    <property type="entry name" value="Glycoside hydrolase/deacetylase"/>
    <property type="match status" value="1"/>
</dbReference>
<comment type="caution">
    <text evidence="2">The sequence shown here is derived from an EMBL/GenBank/DDBJ whole genome shotgun (WGS) entry which is preliminary data.</text>
</comment>
<dbReference type="PANTHER" id="PTHR30105">
    <property type="entry name" value="UNCHARACTERIZED YIBQ-RELATED"/>
    <property type="match status" value="1"/>
</dbReference>
<dbReference type="CDD" id="cd10936">
    <property type="entry name" value="CE4_DAC2"/>
    <property type="match status" value="1"/>
</dbReference>
<dbReference type="Gene3D" id="3.20.20.370">
    <property type="entry name" value="Glycoside hydrolase/deacetylase"/>
    <property type="match status" value="1"/>
</dbReference>
<keyword evidence="3" id="KW-1185">Reference proteome</keyword>
<feature type="compositionally biased region" description="Basic and acidic residues" evidence="1">
    <location>
        <begin position="61"/>
        <end position="75"/>
    </location>
</feature>
<dbReference type="Pfam" id="PF04748">
    <property type="entry name" value="Polysacc_deac_2"/>
    <property type="match status" value="1"/>
</dbReference>
<name>A0ABV7D6Y7_9PROT</name>
<evidence type="ECO:0000256" key="1">
    <source>
        <dbReference type="SAM" id="MobiDB-lite"/>
    </source>
</evidence>
<dbReference type="PANTHER" id="PTHR30105:SF2">
    <property type="entry name" value="DIVERGENT POLYSACCHARIDE DEACETYLASE SUPERFAMILY"/>
    <property type="match status" value="1"/>
</dbReference>
<dbReference type="InterPro" id="IPR006837">
    <property type="entry name" value="Divergent_DAC"/>
</dbReference>
<gene>
    <name evidence="2" type="ORF">ACFOKA_12540</name>
</gene>
<dbReference type="Proteomes" id="UP001595444">
    <property type="component" value="Unassembled WGS sequence"/>
</dbReference>
<dbReference type="RefSeq" id="WP_194213616.1">
    <property type="nucleotide sequence ID" value="NZ_CP061205.1"/>
</dbReference>
<dbReference type="InterPro" id="IPR011330">
    <property type="entry name" value="Glyco_hydro/deAcase_b/a-brl"/>
</dbReference>
<accession>A0ABV7D6Y7</accession>
<reference evidence="3" key="1">
    <citation type="journal article" date="2019" name="Int. J. Syst. Evol. Microbiol.">
        <title>The Global Catalogue of Microorganisms (GCM) 10K type strain sequencing project: providing services to taxonomists for standard genome sequencing and annotation.</title>
        <authorList>
            <consortium name="The Broad Institute Genomics Platform"/>
            <consortium name="The Broad Institute Genome Sequencing Center for Infectious Disease"/>
            <person name="Wu L."/>
            <person name="Ma J."/>
        </authorList>
    </citation>
    <scope>NUCLEOTIDE SEQUENCE [LARGE SCALE GENOMIC DNA]</scope>
    <source>
        <strain evidence="3">KCTC 62164</strain>
    </source>
</reference>
<dbReference type="EMBL" id="JBHRSL010000010">
    <property type="protein sequence ID" value="MFC3052734.1"/>
    <property type="molecule type" value="Genomic_DNA"/>
</dbReference>
<feature type="region of interest" description="Disordered" evidence="1">
    <location>
        <begin position="36"/>
        <end position="101"/>
    </location>
</feature>
<proteinExistence type="predicted"/>
<organism evidence="2 3">
    <name type="scientific">Kordiimonas pumila</name>
    <dbReference type="NCBI Taxonomy" id="2161677"/>
    <lineage>
        <taxon>Bacteria</taxon>
        <taxon>Pseudomonadati</taxon>
        <taxon>Pseudomonadota</taxon>
        <taxon>Alphaproteobacteria</taxon>
        <taxon>Kordiimonadales</taxon>
        <taxon>Kordiimonadaceae</taxon>
        <taxon>Kordiimonas</taxon>
    </lineage>
</organism>
<feature type="compositionally biased region" description="Polar residues" evidence="1">
    <location>
        <begin position="42"/>
        <end position="54"/>
    </location>
</feature>
<evidence type="ECO:0000313" key="3">
    <source>
        <dbReference type="Proteomes" id="UP001595444"/>
    </source>
</evidence>